<evidence type="ECO:0000256" key="1">
    <source>
        <dbReference type="SAM" id="MobiDB-lite"/>
    </source>
</evidence>
<sequence length="226" mass="25199">MEARRRQRRGGPQPRLEGRPANANQPGIYRQEAVRPLPSSAQPGALPEAPIAGQVVCTYAPCSGDTSCRFFRTTSVPRDHAAFTKGVRSPIAAMVGLPLLVHRLDPRPSLSIPRSATFDNQGVTYMMIDPHTGFADSVWQQGVGSAVVVRADRKPLPRAHVEAFWEFCTHLLDMFGDGDIPDPAKDMSPAAWQMFFDMYQARHADSRPEWRDMWRPWDAPPPPEVD</sequence>
<comment type="caution">
    <text evidence="2">The sequence shown here is derived from an EMBL/GenBank/DDBJ whole genome shotgun (WGS) entry which is preliminary data.</text>
</comment>
<proteinExistence type="predicted"/>
<dbReference type="OrthoDB" id="535320at2759"/>
<dbReference type="Proteomes" id="UP000650467">
    <property type="component" value="Unassembled WGS sequence"/>
</dbReference>
<evidence type="ECO:0000313" key="3">
    <source>
        <dbReference type="Proteomes" id="UP000650467"/>
    </source>
</evidence>
<accession>A0A835W0J7</accession>
<evidence type="ECO:0000313" key="2">
    <source>
        <dbReference type="EMBL" id="KAG2431711.1"/>
    </source>
</evidence>
<name>A0A835W0J7_CHLIN</name>
<reference evidence="2" key="1">
    <citation type="journal article" date="2020" name="bioRxiv">
        <title>Comparative genomics of Chlamydomonas.</title>
        <authorList>
            <person name="Craig R.J."/>
            <person name="Hasan A.R."/>
            <person name="Ness R.W."/>
            <person name="Keightley P.D."/>
        </authorList>
    </citation>
    <scope>NUCLEOTIDE SEQUENCE</scope>
    <source>
        <strain evidence="2">SAG 7.73</strain>
    </source>
</reference>
<dbReference type="EMBL" id="JAEHOC010000023">
    <property type="protein sequence ID" value="KAG2431711.1"/>
    <property type="molecule type" value="Genomic_DNA"/>
</dbReference>
<keyword evidence="3" id="KW-1185">Reference proteome</keyword>
<gene>
    <name evidence="2" type="ORF">HXX76_009210</name>
</gene>
<organism evidence="2 3">
    <name type="scientific">Chlamydomonas incerta</name>
    <dbReference type="NCBI Taxonomy" id="51695"/>
    <lineage>
        <taxon>Eukaryota</taxon>
        <taxon>Viridiplantae</taxon>
        <taxon>Chlorophyta</taxon>
        <taxon>core chlorophytes</taxon>
        <taxon>Chlorophyceae</taxon>
        <taxon>CS clade</taxon>
        <taxon>Chlamydomonadales</taxon>
        <taxon>Chlamydomonadaceae</taxon>
        <taxon>Chlamydomonas</taxon>
    </lineage>
</organism>
<feature type="region of interest" description="Disordered" evidence="1">
    <location>
        <begin position="1"/>
        <end position="29"/>
    </location>
</feature>
<protein>
    <submittedName>
        <fullName evidence="2">Uncharacterized protein</fullName>
    </submittedName>
</protein>
<dbReference type="AlphaFoldDB" id="A0A835W0J7"/>